<feature type="compositionally biased region" description="Polar residues" evidence="1">
    <location>
        <begin position="15"/>
        <end position="27"/>
    </location>
</feature>
<dbReference type="AlphaFoldDB" id="A0A0D0D4J8"/>
<feature type="region of interest" description="Disordered" evidence="1">
    <location>
        <begin position="1"/>
        <end position="51"/>
    </location>
</feature>
<feature type="compositionally biased region" description="Polar residues" evidence="1">
    <location>
        <begin position="34"/>
        <end position="51"/>
    </location>
</feature>
<accession>A0A0D0D4J8</accession>
<reference evidence="2 3" key="1">
    <citation type="submission" date="2014-04" db="EMBL/GenBank/DDBJ databases">
        <authorList>
            <consortium name="DOE Joint Genome Institute"/>
            <person name="Kuo A."/>
            <person name="Kohler A."/>
            <person name="Jargeat P."/>
            <person name="Nagy L.G."/>
            <person name="Floudas D."/>
            <person name="Copeland A."/>
            <person name="Barry K.W."/>
            <person name="Cichocki N."/>
            <person name="Veneault-Fourrey C."/>
            <person name="LaButti K."/>
            <person name="Lindquist E.A."/>
            <person name="Lipzen A."/>
            <person name="Lundell T."/>
            <person name="Morin E."/>
            <person name="Murat C."/>
            <person name="Sun H."/>
            <person name="Tunlid A."/>
            <person name="Henrissat B."/>
            <person name="Grigoriev I.V."/>
            <person name="Hibbett D.S."/>
            <person name="Martin F."/>
            <person name="Nordberg H.P."/>
            <person name="Cantor M.N."/>
            <person name="Hua S.X."/>
        </authorList>
    </citation>
    <scope>NUCLEOTIDE SEQUENCE [LARGE SCALE GENOMIC DNA]</scope>
    <source>
        <strain evidence="2 3">Ve08.2h10</strain>
    </source>
</reference>
<dbReference type="HOGENOM" id="CLU_3107086_0_0_1"/>
<gene>
    <name evidence="2" type="ORF">PAXRUDRAFT_830845</name>
</gene>
<dbReference type="InParanoid" id="A0A0D0D4J8"/>
<dbReference type="Proteomes" id="UP000054538">
    <property type="component" value="Unassembled WGS sequence"/>
</dbReference>
<sequence>MTAPSRLDQMHEGKQSTPDSACDSRSGSVGIDLGQTSQTVNSGLGQRQRFN</sequence>
<organism evidence="2 3">
    <name type="scientific">Paxillus rubicundulus Ve08.2h10</name>
    <dbReference type="NCBI Taxonomy" id="930991"/>
    <lineage>
        <taxon>Eukaryota</taxon>
        <taxon>Fungi</taxon>
        <taxon>Dikarya</taxon>
        <taxon>Basidiomycota</taxon>
        <taxon>Agaricomycotina</taxon>
        <taxon>Agaricomycetes</taxon>
        <taxon>Agaricomycetidae</taxon>
        <taxon>Boletales</taxon>
        <taxon>Paxilineae</taxon>
        <taxon>Paxillaceae</taxon>
        <taxon>Paxillus</taxon>
    </lineage>
</organism>
<evidence type="ECO:0000256" key="1">
    <source>
        <dbReference type="SAM" id="MobiDB-lite"/>
    </source>
</evidence>
<protein>
    <submittedName>
        <fullName evidence="2">Uncharacterized protein</fullName>
    </submittedName>
</protein>
<dbReference type="EMBL" id="KN825387">
    <property type="protein sequence ID" value="KIK91442.1"/>
    <property type="molecule type" value="Genomic_DNA"/>
</dbReference>
<evidence type="ECO:0000313" key="2">
    <source>
        <dbReference type="EMBL" id="KIK91442.1"/>
    </source>
</evidence>
<name>A0A0D0D4J8_9AGAM</name>
<proteinExistence type="predicted"/>
<keyword evidence="3" id="KW-1185">Reference proteome</keyword>
<reference evidence="3" key="2">
    <citation type="submission" date="2015-01" db="EMBL/GenBank/DDBJ databases">
        <title>Evolutionary Origins and Diversification of the Mycorrhizal Mutualists.</title>
        <authorList>
            <consortium name="DOE Joint Genome Institute"/>
            <consortium name="Mycorrhizal Genomics Consortium"/>
            <person name="Kohler A."/>
            <person name="Kuo A."/>
            <person name="Nagy L.G."/>
            <person name="Floudas D."/>
            <person name="Copeland A."/>
            <person name="Barry K.W."/>
            <person name="Cichocki N."/>
            <person name="Veneault-Fourrey C."/>
            <person name="LaButti K."/>
            <person name="Lindquist E.A."/>
            <person name="Lipzen A."/>
            <person name="Lundell T."/>
            <person name="Morin E."/>
            <person name="Murat C."/>
            <person name="Riley R."/>
            <person name="Ohm R."/>
            <person name="Sun H."/>
            <person name="Tunlid A."/>
            <person name="Henrissat B."/>
            <person name="Grigoriev I.V."/>
            <person name="Hibbett D.S."/>
            <person name="Martin F."/>
        </authorList>
    </citation>
    <scope>NUCLEOTIDE SEQUENCE [LARGE SCALE GENOMIC DNA]</scope>
    <source>
        <strain evidence="3">Ve08.2h10</strain>
    </source>
</reference>
<evidence type="ECO:0000313" key="3">
    <source>
        <dbReference type="Proteomes" id="UP000054538"/>
    </source>
</evidence>